<evidence type="ECO:0000256" key="8">
    <source>
        <dbReference type="ARBA" id="ARBA00048679"/>
    </source>
</evidence>
<feature type="domain" description="Protein kinase" evidence="11">
    <location>
        <begin position="155"/>
        <end position="466"/>
    </location>
</feature>
<evidence type="ECO:0000256" key="9">
    <source>
        <dbReference type="PROSITE-ProRule" id="PRU10141"/>
    </source>
</evidence>
<dbReference type="InterPro" id="IPR017441">
    <property type="entry name" value="Protein_kinase_ATP_BS"/>
</dbReference>
<evidence type="ECO:0000256" key="1">
    <source>
        <dbReference type="ARBA" id="ARBA00012513"/>
    </source>
</evidence>
<keyword evidence="6 9" id="KW-0067">ATP-binding</keyword>
<reference evidence="12 13" key="1">
    <citation type="submission" date="2023-10" db="EMBL/GenBank/DDBJ databases">
        <title>Draft Genome Sequence of Candida saopaulonensis from a very Premature Infant with Sepsis.</title>
        <authorList>
            <person name="Ning Y."/>
            <person name="Dai R."/>
            <person name="Xiao M."/>
            <person name="Xu Y."/>
            <person name="Yan Q."/>
            <person name="Zhang L."/>
        </authorList>
    </citation>
    <scope>NUCLEOTIDE SEQUENCE [LARGE SCALE GENOMIC DNA]</scope>
    <source>
        <strain evidence="12 13">19XY460</strain>
    </source>
</reference>
<evidence type="ECO:0000256" key="10">
    <source>
        <dbReference type="SAM" id="MobiDB-lite"/>
    </source>
</evidence>
<name>A0AAX4H7W9_9ASCO</name>
<dbReference type="InterPro" id="IPR011009">
    <property type="entry name" value="Kinase-like_dom_sf"/>
</dbReference>
<dbReference type="PROSITE" id="PS00108">
    <property type="entry name" value="PROTEIN_KINASE_ST"/>
    <property type="match status" value="1"/>
</dbReference>
<organism evidence="12 13">
    <name type="scientific">Australozyma saopauloensis</name>
    <dbReference type="NCBI Taxonomy" id="291208"/>
    <lineage>
        <taxon>Eukaryota</taxon>
        <taxon>Fungi</taxon>
        <taxon>Dikarya</taxon>
        <taxon>Ascomycota</taxon>
        <taxon>Saccharomycotina</taxon>
        <taxon>Pichiomycetes</taxon>
        <taxon>Metschnikowiaceae</taxon>
        <taxon>Australozyma</taxon>
    </lineage>
</organism>
<evidence type="ECO:0000313" key="12">
    <source>
        <dbReference type="EMBL" id="WPK24632.1"/>
    </source>
</evidence>
<keyword evidence="13" id="KW-1185">Reference proteome</keyword>
<dbReference type="GO" id="GO:0005829">
    <property type="term" value="C:cytosol"/>
    <property type="evidence" value="ECO:0007669"/>
    <property type="project" value="TreeGrafter"/>
</dbReference>
<evidence type="ECO:0000259" key="11">
    <source>
        <dbReference type="PROSITE" id="PS50011"/>
    </source>
</evidence>
<feature type="binding site" evidence="9">
    <location>
        <position position="185"/>
    </location>
    <ligand>
        <name>ATP</name>
        <dbReference type="ChEBI" id="CHEBI:30616"/>
    </ligand>
</feature>
<gene>
    <name evidence="12" type="ORF">PUMCH_001912</name>
</gene>
<evidence type="ECO:0000256" key="2">
    <source>
        <dbReference type="ARBA" id="ARBA00022527"/>
    </source>
</evidence>
<protein>
    <recommendedName>
        <fullName evidence="1">non-specific serine/threonine protein kinase</fullName>
        <ecNumber evidence="1">2.7.11.1</ecNumber>
    </recommendedName>
</protein>
<dbReference type="GO" id="GO:0030447">
    <property type="term" value="P:filamentous growth"/>
    <property type="evidence" value="ECO:0007669"/>
    <property type="project" value="UniProtKB-ARBA"/>
</dbReference>
<feature type="compositionally biased region" description="Basic residues" evidence="10">
    <location>
        <begin position="38"/>
        <end position="50"/>
    </location>
</feature>
<feature type="compositionally biased region" description="Basic and acidic residues" evidence="10">
    <location>
        <begin position="85"/>
        <end position="109"/>
    </location>
</feature>
<comment type="catalytic activity">
    <reaction evidence="8">
        <text>L-seryl-[protein] + ATP = O-phospho-L-seryl-[protein] + ADP + H(+)</text>
        <dbReference type="Rhea" id="RHEA:17989"/>
        <dbReference type="Rhea" id="RHEA-COMP:9863"/>
        <dbReference type="Rhea" id="RHEA-COMP:11604"/>
        <dbReference type="ChEBI" id="CHEBI:15378"/>
        <dbReference type="ChEBI" id="CHEBI:29999"/>
        <dbReference type="ChEBI" id="CHEBI:30616"/>
        <dbReference type="ChEBI" id="CHEBI:83421"/>
        <dbReference type="ChEBI" id="CHEBI:456216"/>
        <dbReference type="EC" id="2.7.11.1"/>
    </reaction>
</comment>
<feature type="compositionally biased region" description="Polar residues" evidence="10">
    <location>
        <begin position="543"/>
        <end position="555"/>
    </location>
</feature>
<dbReference type="GO" id="GO:0004674">
    <property type="term" value="F:protein serine/threonine kinase activity"/>
    <property type="evidence" value="ECO:0007669"/>
    <property type="project" value="UniProtKB-KW"/>
</dbReference>
<keyword evidence="4 9" id="KW-0547">Nucleotide-binding</keyword>
<keyword evidence="5" id="KW-0418">Kinase</keyword>
<dbReference type="SMART" id="SM00220">
    <property type="entry name" value="S_TKc"/>
    <property type="match status" value="1"/>
</dbReference>
<feature type="region of interest" description="Disordered" evidence="10">
    <location>
        <begin position="16"/>
        <end position="111"/>
    </location>
</feature>
<dbReference type="PANTHER" id="PTHR24343:SF137">
    <property type="entry name" value="SERINE_THREONINE-PROTEIN KINASE HRK1"/>
    <property type="match status" value="1"/>
</dbReference>
<comment type="catalytic activity">
    <reaction evidence="7">
        <text>L-threonyl-[protein] + ATP = O-phospho-L-threonyl-[protein] + ADP + H(+)</text>
        <dbReference type="Rhea" id="RHEA:46608"/>
        <dbReference type="Rhea" id="RHEA-COMP:11060"/>
        <dbReference type="Rhea" id="RHEA-COMP:11605"/>
        <dbReference type="ChEBI" id="CHEBI:15378"/>
        <dbReference type="ChEBI" id="CHEBI:30013"/>
        <dbReference type="ChEBI" id="CHEBI:30616"/>
        <dbReference type="ChEBI" id="CHEBI:61977"/>
        <dbReference type="ChEBI" id="CHEBI:456216"/>
        <dbReference type="EC" id="2.7.11.1"/>
    </reaction>
</comment>
<evidence type="ECO:0000256" key="4">
    <source>
        <dbReference type="ARBA" id="ARBA00022741"/>
    </source>
</evidence>
<dbReference type="PANTHER" id="PTHR24343">
    <property type="entry name" value="SERINE/THREONINE KINASE"/>
    <property type="match status" value="1"/>
</dbReference>
<dbReference type="Pfam" id="PF00069">
    <property type="entry name" value="Pkinase"/>
    <property type="match status" value="1"/>
</dbReference>
<feature type="region of interest" description="Disordered" evidence="10">
    <location>
        <begin position="522"/>
        <end position="574"/>
    </location>
</feature>
<dbReference type="PROSITE" id="PS50011">
    <property type="entry name" value="PROTEIN_KINASE_DOM"/>
    <property type="match status" value="1"/>
</dbReference>
<dbReference type="GeneID" id="88172977"/>
<keyword evidence="3" id="KW-0808">Transferase</keyword>
<dbReference type="EMBL" id="CP138895">
    <property type="protein sequence ID" value="WPK24632.1"/>
    <property type="molecule type" value="Genomic_DNA"/>
</dbReference>
<dbReference type="SUPFAM" id="SSF56112">
    <property type="entry name" value="Protein kinase-like (PK-like)"/>
    <property type="match status" value="1"/>
</dbReference>
<feature type="compositionally biased region" description="Polar residues" evidence="10">
    <location>
        <begin position="18"/>
        <end position="35"/>
    </location>
</feature>
<dbReference type="RefSeq" id="XP_062877015.1">
    <property type="nucleotide sequence ID" value="XM_063020945.1"/>
</dbReference>
<dbReference type="InterPro" id="IPR000719">
    <property type="entry name" value="Prot_kinase_dom"/>
</dbReference>
<dbReference type="Gene3D" id="1.10.510.10">
    <property type="entry name" value="Transferase(Phosphotransferase) domain 1"/>
    <property type="match status" value="1"/>
</dbReference>
<dbReference type="EC" id="2.7.11.1" evidence="1"/>
<dbReference type="Proteomes" id="UP001338582">
    <property type="component" value="Chromosome 2"/>
</dbReference>
<dbReference type="InterPro" id="IPR008271">
    <property type="entry name" value="Ser/Thr_kinase_AS"/>
</dbReference>
<dbReference type="GO" id="GO:0005524">
    <property type="term" value="F:ATP binding"/>
    <property type="evidence" value="ECO:0007669"/>
    <property type="project" value="UniProtKB-UniRule"/>
</dbReference>
<evidence type="ECO:0000256" key="3">
    <source>
        <dbReference type="ARBA" id="ARBA00022679"/>
    </source>
</evidence>
<dbReference type="KEGG" id="asau:88172977"/>
<evidence type="ECO:0000313" key="13">
    <source>
        <dbReference type="Proteomes" id="UP001338582"/>
    </source>
</evidence>
<evidence type="ECO:0000256" key="5">
    <source>
        <dbReference type="ARBA" id="ARBA00022777"/>
    </source>
</evidence>
<dbReference type="PROSITE" id="PS00107">
    <property type="entry name" value="PROTEIN_KINASE_ATP"/>
    <property type="match status" value="1"/>
</dbReference>
<accession>A0AAX4H7W9</accession>
<proteinExistence type="predicted"/>
<evidence type="ECO:0000256" key="6">
    <source>
        <dbReference type="ARBA" id="ARBA00022840"/>
    </source>
</evidence>
<feature type="compositionally biased region" description="Low complexity" evidence="10">
    <location>
        <begin position="51"/>
        <end position="72"/>
    </location>
</feature>
<evidence type="ECO:0000256" key="7">
    <source>
        <dbReference type="ARBA" id="ARBA00047899"/>
    </source>
</evidence>
<dbReference type="AlphaFoldDB" id="A0AAX4H7W9"/>
<keyword evidence="2" id="KW-0723">Serine/threonine-protein kinase</keyword>
<feature type="compositionally biased region" description="Low complexity" evidence="10">
    <location>
        <begin position="523"/>
        <end position="542"/>
    </location>
</feature>
<sequence length="600" mass="67546">MGLLKKHKSLVDMLRSASVATDHSQESQASVQTDTPAHHSHRSFFRRRNSRVSITPQSSSSSLKSPIGTPTGSDDESGDSSTLGFDKKDKKLKDRSRSKSKPRRTDSHHSLRRFFKILHPKDHLDHPHTHGHPQKTKAELPLLPLSNASTVAQKYDIGRFIGSGASGLVNLITALGDSKKVFALKKFRSKLNNESEHDYITKVKNEFLVGEYLRHQNLIHTIELIKEEQMNHKAQSPEFYIIMEYCPHDFFNLVMSGLMRKDEIFCYLKQIINGTNYLHLSGIAHRDLKLDNCVVDQNGILKLIDFGSAFQFRKPVDYAGGTGGDDVMLDLGHKLVFARGIVGSDPYLAPEVFQPVSQMGYDPRLADMWSIAIIFCCMVLKRFPWKIPKDLDPSFRAYCESPIPDLSVEDLDQLTMKTKELSSLKKGPERLLHLLPSTSRELMRGMLTVDTRKRFLMKEVLETEFYKSIDHCHYFEEGEDDPPALVWDSQLHTIAVSQPASEINLPTEGSSTATHTELDVLNETPSESVKEPSSSSTSEPVSRINSTVSGTQDAPQSPHPEVGTLIRGKSHRHHLVTEEELEKMQAEKAKHKHSREGTPA</sequence>